<evidence type="ECO:0000313" key="1">
    <source>
        <dbReference type="EMBL" id="QOJ78352.1"/>
    </source>
</evidence>
<dbReference type="KEGG" id="thel:IG193_06225"/>
<gene>
    <name evidence="1" type="ORF">IG193_06225</name>
</gene>
<sequence>MFTGWSGDASGSNLTSSLVLTDSPKRVVAEWKKRCYVVAETPTATS</sequence>
<evidence type="ECO:0000313" key="2">
    <source>
        <dbReference type="Proteomes" id="UP000594121"/>
    </source>
</evidence>
<dbReference type="InParanoid" id="A0A7L9FGA3"/>
<dbReference type="RefSeq" id="WP_192818324.1">
    <property type="nucleotide sequence ID" value="NZ_CP062310.1"/>
</dbReference>
<reference evidence="1 2" key="1">
    <citation type="submission" date="2020-10" db="EMBL/GenBank/DDBJ databases">
        <title>Thermofilum lucidum 3507LT sp. nov. a novel member of Thermofilaceae family isolated from Chile hot spring, and proposal of description order Thermofilales.</title>
        <authorList>
            <person name="Zayulina K.S."/>
            <person name="Elcheninov A.G."/>
            <person name="Toshchakov S.V."/>
            <person name="Kublanov I.V."/>
        </authorList>
    </citation>
    <scope>NUCLEOTIDE SEQUENCE [LARGE SCALE GENOMIC DNA]</scope>
    <source>
        <strain evidence="1 2">3507LT</strain>
    </source>
</reference>
<name>A0A7L9FGA3_9CREN</name>
<organism evidence="1 2">
    <name type="scientific">Infirmifilum lucidum</name>
    <dbReference type="NCBI Taxonomy" id="2776706"/>
    <lineage>
        <taxon>Archaea</taxon>
        <taxon>Thermoproteota</taxon>
        <taxon>Thermoprotei</taxon>
        <taxon>Thermofilales</taxon>
        <taxon>Thermofilaceae</taxon>
        <taxon>Infirmifilum</taxon>
    </lineage>
</organism>
<dbReference type="GeneID" id="59149475"/>
<dbReference type="AlphaFoldDB" id="A0A7L9FGA3"/>
<keyword evidence="2" id="KW-1185">Reference proteome</keyword>
<dbReference type="EMBL" id="CP062310">
    <property type="protein sequence ID" value="QOJ78352.1"/>
    <property type="molecule type" value="Genomic_DNA"/>
</dbReference>
<protein>
    <submittedName>
        <fullName evidence="1">Uncharacterized protein</fullName>
    </submittedName>
</protein>
<dbReference type="Proteomes" id="UP000594121">
    <property type="component" value="Chromosome"/>
</dbReference>
<accession>A0A7L9FGA3</accession>
<proteinExistence type="predicted"/>